<keyword evidence="4 5" id="KW-0119">Carbohydrate metabolism</keyword>
<dbReference type="InterPro" id="IPR006680">
    <property type="entry name" value="Amidohydro-rel"/>
</dbReference>
<dbReference type="InterPro" id="IPR011059">
    <property type="entry name" value="Metal-dep_hydrolase_composite"/>
</dbReference>
<dbReference type="EMBL" id="JFDO01000016">
    <property type="protein sequence ID" value="KEZ19108.1"/>
    <property type="molecule type" value="Genomic_DNA"/>
</dbReference>
<organism evidence="9 10">
    <name type="scientific">Mycoplasma capricolum subsp. capricolum 14232</name>
    <dbReference type="NCBI Taxonomy" id="1188238"/>
    <lineage>
        <taxon>Bacteria</taxon>
        <taxon>Bacillati</taxon>
        <taxon>Mycoplasmatota</taxon>
        <taxon>Mollicutes</taxon>
        <taxon>Mycoplasmataceae</taxon>
        <taxon>Mycoplasma</taxon>
    </lineage>
</organism>
<feature type="binding site" evidence="7">
    <location>
        <position position="190"/>
    </location>
    <ligand>
        <name>Zn(2+)</name>
        <dbReference type="ChEBI" id="CHEBI:29105"/>
    </ligand>
</feature>
<evidence type="ECO:0000259" key="8">
    <source>
        <dbReference type="Pfam" id="PF01979"/>
    </source>
</evidence>
<dbReference type="Proteomes" id="UP000028533">
    <property type="component" value="Unassembled WGS sequence"/>
</dbReference>
<feature type="active site" description="Proton donor/acceptor" evidence="6">
    <location>
        <position position="269"/>
    </location>
</feature>
<evidence type="ECO:0000256" key="7">
    <source>
        <dbReference type="PIRSR" id="PIRSR038994-3"/>
    </source>
</evidence>
<dbReference type="GO" id="GO:0006046">
    <property type="term" value="P:N-acetylglucosamine catabolic process"/>
    <property type="evidence" value="ECO:0007669"/>
    <property type="project" value="TreeGrafter"/>
</dbReference>
<dbReference type="SUPFAM" id="SSF51556">
    <property type="entry name" value="Metallo-dependent hydrolases"/>
    <property type="match status" value="1"/>
</dbReference>
<dbReference type="RefSeq" id="WP_036431800.1">
    <property type="nucleotide sequence ID" value="NZ_JFDO01000016.1"/>
</dbReference>
<sequence>MILKNAKIVLENKIINNGYLIIKDKKIVEIGSDYKKKNGIDLNNQWLLPGFIDCHVHGGYGVDFETGNKNRFKYFADNIIKEGVTRYIQTSVTNSVKKNNQIYKEFGEFIKLNNGKAKCLGAHLEGPFISKFKKGAHQENLLLNPDIELTKKWNKLSNNSLKIVTYASELDDGSYTQFLINNQIIPSIGHSNLKANQFEQPYLLGVRHITHLFNGMSGVDQHNPGLVVASFNHKDVLCEIISDGIHLDKEILKMIYNLKTADNLCIITDSMNAKGLKDGEYKLGNLEVYKKGIEIRLKNSNALAGAGSTYDHNVRVFQKTCDIKMTDLIKMTSINIAKQLNIFDKTGSIEVNKLADLVVLDDELYVNKVLVEGKIVFKNTKNKKL</sequence>
<feature type="binding site" evidence="7">
    <location>
        <position position="211"/>
    </location>
    <ligand>
        <name>Zn(2+)</name>
        <dbReference type="ChEBI" id="CHEBI:29105"/>
    </ligand>
</feature>
<name>A0A084EMB6_MYCCA</name>
<dbReference type="InterPro" id="IPR003764">
    <property type="entry name" value="GlcNAc_6-P_deAcase"/>
</dbReference>
<evidence type="ECO:0000256" key="6">
    <source>
        <dbReference type="PIRSR" id="PIRSR038994-1"/>
    </source>
</evidence>
<dbReference type="Pfam" id="PF01979">
    <property type="entry name" value="Amidohydro_1"/>
    <property type="match status" value="1"/>
</dbReference>
<comment type="similarity">
    <text evidence="1 5">Belongs to the metallo-dependent hydrolases superfamily. NagA family.</text>
</comment>
<evidence type="ECO:0000256" key="4">
    <source>
        <dbReference type="ARBA" id="ARBA00023277"/>
    </source>
</evidence>
<reference evidence="9 10" key="1">
    <citation type="submission" date="2014-02" db="EMBL/GenBank/DDBJ databases">
        <title>Genome sequence of Mycoplasma capricolum subsp. capricolum strain 14232.</title>
        <authorList>
            <person name="Sirand-Pugnet P."/>
            <person name="Breton M."/>
            <person name="Dordet-Frisoni E."/>
            <person name="Baranowski E."/>
            <person name="Barre A."/>
            <person name="Couture C."/>
            <person name="Dupuy V."/>
            <person name="Gaurivaud P."/>
            <person name="Jacob D."/>
            <person name="Lemaitre C."/>
            <person name="Manso-Silvan L."/>
            <person name="Nikolski M."/>
            <person name="Nouvel L.-X."/>
            <person name="Poumarat F."/>
            <person name="Tardy F."/>
            <person name="Thebault P."/>
            <person name="Theil S."/>
            <person name="Citti C."/>
            <person name="Thiaucourt F."/>
            <person name="Blanchard A."/>
        </authorList>
    </citation>
    <scope>NUCLEOTIDE SEQUENCE [LARGE SCALE GENOMIC DNA]</scope>
    <source>
        <strain evidence="9 10">14232</strain>
    </source>
</reference>
<evidence type="ECO:0000256" key="5">
    <source>
        <dbReference type="PIRNR" id="PIRNR038994"/>
    </source>
</evidence>
<evidence type="ECO:0000313" key="9">
    <source>
        <dbReference type="EMBL" id="KEZ19108.1"/>
    </source>
</evidence>
<dbReference type="CDD" id="cd00854">
    <property type="entry name" value="NagA"/>
    <property type="match status" value="1"/>
</dbReference>
<evidence type="ECO:0000313" key="10">
    <source>
        <dbReference type="Proteomes" id="UP000028533"/>
    </source>
</evidence>
<evidence type="ECO:0000256" key="2">
    <source>
        <dbReference type="ARBA" id="ARBA00022723"/>
    </source>
</evidence>
<comment type="cofactor">
    <cofactor evidence="7">
        <name>a divalent metal cation</name>
        <dbReference type="ChEBI" id="CHEBI:60240"/>
    </cofactor>
    <text evidence="7">Binds 1 divalent metal cation per subunit.</text>
</comment>
<feature type="binding site" evidence="7">
    <location>
        <position position="125"/>
    </location>
    <ligand>
        <name>Zn(2+)</name>
        <dbReference type="ChEBI" id="CHEBI:29105"/>
    </ligand>
</feature>
<accession>A0A084EMB6</accession>
<dbReference type="GO" id="GO:0046872">
    <property type="term" value="F:metal ion binding"/>
    <property type="evidence" value="ECO:0007669"/>
    <property type="project" value="UniProtKB-KW"/>
</dbReference>
<protein>
    <submittedName>
        <fullName evidence="9">N-acetylglucosamine-6-phosphate deacetylase</fullName>
    </submittedName>
</protein>
<dbReference type="InterPro" id="IPR032466">
    <property type="entry name" value="Metal_Hydrolase"/>
</dbReference>
<evidence type="ECO:0000256" key="3">
    <source>
        <dbReference type="ARBA" id="ARBA00022801"/>
    </source>
</evidence>
<dbReference type="PANTHER" id="PTHR11113">
    <property type="entry name" value="N-ACETYLGLUCOSAMINE-6-PHOSPHATE DEACETYLASE"/>
    <property type="match status" value="1"/>
</dbReference>
<dbReference type="Gene3D" id="2.30.40.10">
    <property type="entry name" value="Urease, subunit C, domain 1"/>
    <property type="match status" value="1"/>
</dbReference>
<keyword evidence="2 7" id="KW-0479">Metal-binding</keyword>
<dbReference type="PANTHER" id="PTHR11113:SF14">
    <property type="entry name" value="N-ACETYLGLUCOSAMINE-6-PHOSPHATE DEACETYLASE"/>
    <property type="match status" value="1"/>
</dbReference>
<dbReference type="SUPFAM" id="SSF51338">
    <property type="entry name" value="Composite domain of metallo-dependent hydrolases"/>
    <property type="match status" value="1"/>
</dbReference>
<dbReference type="Gene3D" id="3.20.20.140">
    <property type="entry name" value="Metal-dependent hydrolases"/>
    <property type="match status" value="1"/>
</dbReference>
<comment type="caution">
    <text evidence="9">The sequence shown here is derived from an EMBL/GenBank/DDBJ whole genome shotgun (WGS) entry which is preliminary data.</text>
</comment>
<evidence type="ECO:0000256" key="1">
    <source>
        <dbReference type="ARBA" id="ARBA00010716"/>
    </source>
</evidence>
<dbReference type="GO" id="GO:0008448">
    <property type="term" value="F:N-acetylglucosamine-6-phosphate deacetylase activity"/>
    <property type="evidence" value="ECO:0007669"/>
    <property type="project" value="InterPro"/>
</dbReference>
<dbReference type="AlphaFoldDB" id="A0A084EMB6"/>
<keyword evidence="3 5" id="KW-0378">Hydrolase</keyword>
<dbReference type="PIRSF" id="PIRSF038994">
    <property type="entry name" value="NagA"/>
    <property type="match status" value="1"/>
</dbReference>
<proteinExistence type="inferred from homology"/>
<feature type="domain" description="Amidohydrolase-related" evidence="8">
    <location>
        <begin position="47"/>
        <end position="376"/>
    </location>
</feature>
<gene>
    <name evidence="9" type="primary">nagA</name>
    <name evidence="9" type="ORF">MCAPa_4240</name>
</gene>
<dbReference type="NCBIfam" id="TIGR00221">
    <property type="entry name" value="nagA"/>
    <property type="match status" value="1"/>
</dbReference>